<accession>A0A4V4KPU1</accession>
<evidence type="ECO:0000313" key="1">
    <source>
        <dbReference type="EMBL" id="THZ39761.1"/>
    </source>
</evidence>
<proteinExistence type="predicted"/>
<name>A0A4V4KPU1_AURPU</name>
<reference evidence="1 2" key="1">
    <citation type="submission" date="2018-10" db="EMBL/GenBank/DDBJ databases">
        <title>Fifty Aureobasidium pullulans genomes reveal a recombining polyextremotolerant generalist.</title>
        <authorList>
            <person name="Gostincar C."/>
            <person name="Turk M."/>
            <person name="Zajc J."/>
            <person name="Gunde-Cimerman N."/>
        </authorList>
    </citation>
    <scope>NUCLEOTIDE SEQUENCE [LARGE SCALE GENOMIC DNA]</scope>
    <source>
        <strain evidence="1 2">EXF-3844</strain>
    </source>
</reference>
<protein>
    <submittedName>
        <fullName evidence="1">Uncharacterized protein</fullName>
    </submittedName>
</protein>
<organism evidence="1 2">
    <name type="scientific">Aureobasidium pullulans</name>
    <name type="common">Black yeast</name>
    <name type="synonym">Pullularia pullulans</name>
    <dbReference type="NCBI Taxonomy" id="5580"/>
    <lineage>
        <taxon>Eukaryota</taxon>
        <taxon>Fungi</taxon>
        <taxon>Dikarya</taxon>
        <taxon>Ascomycota</taxon>
        <taxon>Pezizomycotina</taxon>
        <taxon>Dothideomycetes</taxon>
        <taxon>Dothideomycetidae</taxon>
        <taxon>Dothideales</taxon>
        <taxon>Saccotheciaceae</taxon>
        <taxon>Aureobasidium</taxon>
    </lineage>
</organism>
<dbReference type="EMBL" id="QZBN01000598">
    <property type="protein sequence ID" value="THZ39761.1"/>
    <property type="molecule type" value="Genomic_DNA"/>
</dbReference>
<comment type="caution">
    <text evidence="1">The sequence shown here is derived from an EMBL/GenBank/DDBJ whole genome shotgun (WGS) entry which is preliminary data.</text>
</comment>
<dbReference type="Proteomes" id="UP000310121">
    <property type="component" value="Unassembled WGS sequence"/>
</dbReference>
<dbReference type="AlphaFoldDB" id="A0A4V4KPU1"/>
<gene>
    <name evidence="1" type="ORF">D6C90_06029</name>
</gene>
<evidence type="ECO:0000313" key="2">
    <source>
        <dbReference type="Proteomes" id="UP000310121"/>
    </source>
</evidence>
<sequence length="131" mass="13918">MQRLCLRAQATRPSPPCSDAARVVAGDRAAAGDGTEMGGLDSVAAVKHARCAHLAWHLDGCRRGWVVARASARRVAGSGTSSHLTVVCRSSNFFGGEANGSIIDNPFFIFFIGSDFGFPDGGWRRVHMSIL</sequence>